<proteinExistence type="predicted"/>
<dbReference type="Proteomes" id="UP000663873">
    <property type="component" value="Unassembled WGS sequence"/>
</dbReference>
<evidence type="ECO:0000313" key="5">
    <source>
        <dbReference type="Proteomes" id="UP000663848"/>
    </source>
</evidence>
<reference evidence="4" key="1">
    <citation type="submission" date="2021-02" db="EMBL/GenBank/DDBJ databases">
        <authorList>
            <person name="Nowell W R."/>
        </authorList>
    </citation>
    <scope>NUCLEOTIDE SEQUENCE</scope>
</reference>
<sequence length="77" mass="8240">MSAIIGGTLTLSIVVLPEFFTTIITTGITTDAQIAITMTMVPTIVNFVCKVTVAAGLNNRNIDNHSYMSNTYAVVDE</sequence>
<evidence type="ECO:0000313" key="4">
    <source>
        <dbReference type="EMBL" id="CAF4663380.1"/>
    </source>
</evidence>
<evidence type="ECO:0000313" key="1">
    <source>
        <dbReference type="EMBL" id="CAF4509122.1"/>
    </source>
</evidence>
<keyword evidence="6" id="KW-1185">Reference proteome</keyword>
<dbReference type="Proteomes" id="UP000663848">
    <property type="component" value="Unassembled WGS sequence"/>
</dbReference>
<dbReference type="Proteomes" id="UP000663862">
    <property type="component" value="Unassembled WGS sequence"/>
</dbReference>
<evidence type="ECO:0000313" key="2">
    <source>
        <dbReference type="EMBL" id="CAF4539588.1"/>
    </source>
</evidence>
<dbReference type="EMBL" id="CAJOBO010005224">
    <property type="protein sequence ID" value="CAF4539588.1"/>
    <property type="molecule type" value="Genomic_DNA"/>
</dbReference>
<name>A0A821G988_9BILA</name>
<organism evidence="4 5">
    <name type="scientific">Rotaria socialis</name>
    <dbReference type="NCBI Taxonomy" id="392032"/>
    <lineage>
        <taxon>Eukaryota</taxon>
        <taxon>Metazoa</taxon>
        <taxon>Spiralia</taxon>
        <taxon>Gnathifera</taxon>
        <taxon>Rotifera</taxon>
        <taxon>Eurotatoria</taxon>
        <taxon>Bdelloidea</taxon>
        <taxon>Philodinida</taxon>
        <taxon>Philodinidae</taxon>
        <taxon>Rotaria</taxon>
    </lineage>
</organism>
<evidence type="ECO:0000313" key="3">
    <source>
        <dbReference type="EMBL" id="CAF4646756.1"/>
    </source>
</evidence>
<dbReference type="AlphaFoldDB" id="A0A821G988"/>
<dbReference type="EMBL" id="CAJOBR010002192">
    <property type="protein sequence ID" value="CAF4663380.1"/>
    <property type="molecule type" value="Genomic_DNA"/>
</dbReference>
<accession>A0A821G988</accession>
<dbReference type="EMBL" id="CAJOBQ010004927">
    <property type="protein sequence ID" value="CAF4646756.1"/>
    <property type="molecule type" value="Genomic_DNA"/>
</dbReference>
<dbReference type="Proteomes" id="UP000663851">
    <property type="component" value="Unassembled WGS sequence"/>
</dbReference>
<comment type="caution">
    <text evidence="4">The sequence shown here is derived from an EMBL/GenBank/DDBJ whole genome shotgun (WGS) entry which is preliminary data.</text>
</comment>
<dbReference type="EMBL" id="CAJOBP010007184">
    <property type="protein sequence ID" value="CAF4509122.1"/>
    <property type="molecule type" value="Genomic_DNA"/>
</dbReference>
<evidence type="ECO:0000313" key="6">
    <source>
        <dbReference type="Proteomes" id="UP000663873"/>
    </source>
</evidence>
<protein>
    <submittedName>
        <fullName evidence="4">Uncharacterized protein</fullName>
    </submittedName>
</protein>
<gene>
    <name evidence="2" type="ORF">HFQ381_LOCUS30243</name>
    <name evidence="4" type="ORF">QYT958_LOCUS15621</name>
    <name evidence="3" type="ORF">TSG867_LOCUS30529</name>
    <name evidence="1" type="ORF">UJA718_LOCUS26870</name>
</gene>